<proteinExistence type="predicted"/>
<protein>
    <submittedName>
        <fullName evidence="1">Uncharacterized protein</fullName>
    </submittedName>
</protein>
<accession>A0ABU9XJZ8</accession>
<dbReference type="Proteomes" id="UP001444625">
    <property type="component" value="Unassembled WGS sequence"/>
</dbReference>
<evidence type="ECO:0000313" key="2">
    <source>
        <dbReference type="Proteomes" id="UP001444625"/>
    </source>
</evidence>
<dbReference type="RefSeq" id="WP_345826095.1">
    <property type="nucleotide sequence ID" value="NZ_JBDIML010000006.1"/>
</dbReference>
<dbReference type="EMBL" id="JBDIML010000006">
    <property type="protein sequence ID" value="MEN2768600.1"/>
    <property type="molecule type" value="Genomic_DNA"/>
</dbReference>
<keyword evidence="2" id="KW-1185">Reference proteome</keyword>
<reference evidence="1 2" key="1">
    <citation type="submission" date="2024-05" db="EMBL/GenBank/DDBJ databases">
        <authorList>
            <person name="Haq I."/>
            <person name="Ullah Z."/>
            <person name="Ahmad R."/>
            <person name="Li M."/>
            <person name="Tong Y."/>
        </authorList>
    </citation>
    <scope>NUCLEOTIDE SEQUENCE [LARGE SCALE GENOMIC DNA]</scope>
    <source>
        <strain evidence="1 2">16A2E</strain>
    </source>
</reference>
<comment type="caution">
    <text evidence="1">The sequence shown here is derived from an EMBL/GenBank/DDBJ whole genome shotgun (WGS) entry which is preliminary data.</text>
</comment>
<organism evidence="1 2">
    <name type="scientific">Ornithinibacillus xuwenensis</name>
    <dbReference type="NCBI Taxonomy" id="3144668"/>
    <lineage>
        <taxon>Bacteria</taxon>
        <taxon>Bacillati</taxon>
        <taxon>Bacillota</taxon>
        <taxon>Bacilli</taxon>
        <taxon>Bacillales</taxon>
        <taxon>Bacillaceae</taxon>
        <taxon>Ornithinibacillus</taxon>
    </lineage>
</organism>
<name>A0ABU9XJZ8_9BACI</name>
<sequence>MVDVIVTKVNHDFNNREQKILEVLLLNLAAHANAQTTKQDMAINPIEAVAGQVFSKQFAWQKSISEGVYKDFIEALERRFQTAFNMADIENVTIHFQENAYLLNK</sequence>
<evidence type="ECO:0000313" key="1">
    <source>
        <dbReference type="EMBL" id="MEN2768600.1"/>
    </source>
</evidence>
<gene>
    <name evidence="1" type="ORF">ABC228_15565</name>
</gene>